<feature type="region of interest" description="Disordered" evidence="1">
    <location>
        <begin position="1"/>
        <end position="37"/>
    </location>
</feature>
<gene>
    <name evidence="3" type="primary">LOC100834260</name>
    <name evidence="2" type="ORF">BRADI_4g43237v3</name>
</gene>
<dbReference type="PANTHER" id="PTHR34567:SF10">
    <property type="entry name" value="OS11G0140900 PROTEIN"/>
    <property type="match status" value="1"/>
</dbReference>
<evidence type="ECO:0000256" key="1">
    <source>
        <dbReference type="SAM" id="MobiDB-lite"/>
    </source>
</evidence>
<dbReference type="PANTHER" id="PTHR34567">
    <property type="entry name" value="FK506-BINDING-LIKE PROTEIN"/>
    <property type="match status" value="1"/>
</dbReference>
<dbReference type="STRING" id="15368.I1IUK9"/>
<feature type="compositionally biased region" description="Pro residues" evidence="1">
    <location>
        <begin position="20"/>
        <end position="30"/>
    </location>
</feature>
<dbReference type="eggNOG" id="ENOG502R3CW">
    <property type="taxonomic scope" value="Eukaryota"/>
</dbReference>
<evidence type="ECO:0000313" key="2">
    <source>
        <dbReference type="EMBL" id="KQJ92377.1"/>
    </source>
</evidence>
<evidence type="ECO:0000313" key="3">
    <source>
        <dbReference type="EnsemblPlants" id="KQJ92377"/>
    </source>
</evidence>
<dbReference type="GeneID" id="100834260"/>
<sequence length="311" mass="35418">MGGRNRRWHNSKSHYDGPRRPPPPPPPPGPGHSDGNNQCPVPLWEREFCCHVGGISWKRFCENKQFSSIYKDIEQWDDSAAFENFQNAKSRFCAHYHGQSSDIPLPDPDMYIDRVDHSCEVDPELVAELDKVRLPFEADNVYAPATGWGNTEANNKCAPNQSGNWDIYLEKLSESNKWEDSSRPNTGWGEKHDPLNKWSKDSSGWGDALVKPLNQWSKNSSGWGAALVNPSWGSSSNNYCPPNNWNSGHANNDQWSTYGRKRNSGGGCSQQRNNKQRNQDEGNQQRGRWQDRRGGNGERFPFDSRQNGQRW</sequence>
<evidence type="ECO:0000313" key="4">
    <source>
        <dbReference type="Proteomes" id="UP000008810"/>
    </source>
</evidence>
<dbReference type="EnsemblPlants" id="KQJ92377">
    <property type="protein sequence ID" value="KQJ92377"/>
    <property type="gene ID" value="BRADI_4g43237v3"/>
</dbReference>
<reference evidence="3" key="3">
    <citation type="submission" date="2018-08" db="UniProtKB">
        <authorList>
            <consortium name="EnsemblPlants"/>
        </authorList>
    </citation>
    <scope>IDENTIFICATION</scope>
    <source>
        <strain evidence="3">cv. Bd21</strain>
    </source>
</reference>
<proteinExistence type="predicted"/>
<dbReference type="KEGG" id="bdi:100834260"/>
<dbReference type="OMA" id="GDQGWNT"/>
<dbReference type="AlphaFoldDB" id="I1IUK9"/>
<protein>
    <submittedName>
        <fullName evidence="2 3">Uncharacterized protein</fullName>
    </submittedName>
</protein>
<dbReference type="OrthoDB" id="1899291at2759"/>
<dbReference type="EMBL" id="CM000883">
    <property type="protein sequence ID" value="KQJ92377.1"/>
    <property type="molecule type" value="Genomic_DNA"/>
</dbReference>
<feature type="region of interest" description="Disordered" evidence="1">
    <location>
        <begin position="177"/>
        <end position="199"/>
    </location>
</feature>
<dbReference type="Proteomes" id="UP000008810">
    <property type="component" value="Chromosome 4"/>
</dbReference>
<dbReference type="HOGENOM" id="CLU_070701_0_0_1"/>
<feature type="compositionally biased region" description="Basic and acidic residues" evidence="1">
    <location>
        <begin position="288"/>
        <end position="302"/>
    </location>
</feature>
<reference evidence="2 3" key="1">
    <citation type="journal article" date="2010" name="Nature">
        <title>Genome sequencing and analysis of the model grass Brachypodium distachyon.</title>
        <authorList>
            <consortium name="International Brachypodium Initiative"/>
        </authorList>
    </citation>
    <scope>NUCLEOTIDE SEQUENCE [LARGE SCALE GENOMIC DNA]</scope>
    <source>
        <strain evidence="2 3">Bd21</strain>
    </source>
</reference>
<feature type="compositionally biased region" description="Basic and acidic residues" evidence="1">
    <location>
        <begin position="189"/>
        <end position="199"/>
    </location>
</feature>
<feature type="compositionally biased region" description="Basic residues" evidence="1">
    <location>
        <begin position="1"/>
        <end position="12"/>
    </location>
</feature>
<dbReference type="Gramene" id="KQJ92377">
    <property type="protein sequence ID" value="KQJ92377"/>
    <property type="gene ID" value="BRADI_4g43237v3"/>
</dbReference>
<keyword evidence="4" id="KW-1185">Reference proteome</keyword>
<organism evidence="2">
    <name type="scientific">Brachypodium distachyon</name>
    <name type="common">Purple false brome</name>
    <name type="synonym">Trachynia distachya</name>
    <dbReference type="NCBI Taxonomy" id="15368"/>
    <lineage>
        <taxon>Eukaryota</taxon>
        <taxon>Viridiplantae</taxon>
        <taxon>Streptophyta</taxon>
        <taxon>Embryophyta</taxon>
        <taxon>Tracheophyta</taxon>
        <taxon>Spermatophyta</taxon>
        <taxon>Magnoliopsida</taxon>
        <taxon>Liliopsida</taxon>
        <taxon>Poales</taxon>
        <taxon>Poaceae</taxon>
        <taxon>BOP clade</taxon>
        <taxon>Pooideae</taxon>
        <taxon>Stipodae</taxon>
        <taxon>Brachypodieae</taxon>
        <taxon>Brachypodium</taxon>
    </lineage>
</organism>
<dbReference type="FunCoup" id="I1IUK9">
    <property type="interactions" value="457"/>
</dbReference>
<reference evidence="2" key="2">
    <citation type="submission" date="2017-06" db="EMBL/GenBank/DDBJ databases">
        <title>WGS assembly of Brachypodium distachyon.</title>
        <authorList>
            <consortium name="The International Brachypodium Initiative"/>
            <person name="Lucas S."/>
            <person name="Harmon-Smith M."/>
            <person name="Lail K."/>
            <person name="Tice H."/>
            <person name="Grimwood J."/>
            <person name="Bruce D."/>
            <person name="Barry K."/>
            <person name="Shu S."/>
            <person name="Lindquist E."/>
            <person name="Wang M."/>
            <person name="Pitluck S."/>
            <person name="Vogel J.P."/>
            <person name="Garvin D.F."/>
            <person name="Mockler T.C."/>
            <person name="Schmutz J."/>
            <person name="Rokhsar D."/>
            <person name="Bevan M.W."/>
        </authorList>
    </citation>
    <scope>NUCLEOTIDE SEQUENCE</scope>
    <source>
        <strain evidence="2">Bd21</strain>
    </source>
</reference>
<feature type="region of interest" description="Disordered" evidence="1">
    <location>
        <begin position="250"/>
        <end position="311"/>
    </location>
</feature>
<name>I1IUK9_BRADI</name>
<dbReference type="RefSeq" id="XP_010238753.1">
    <property type="nucleotide sequence ID" value="XM_010240451.3"/>
</dbReference>
<accession>I1IUK9</accession>